<feature type="region of interest" description="Disordered" evidence="4">
    <location>
        <begin position="242"/>
        <end position="298"/>
    </location>
</feature>
<keyword evidence="5" id="KW-0472">Membrane</keyword>
<dbReference type="PANTHER" id="PTHR31100:SF62">
    <property type="entry name" value="AT-HOOK MOTIF NUCLEAR-LOCALIZED PROTEIN 23"/>
    <property type="match status" value="1"/>
</dbReference>
<evidence type="ECO:0000256" key="5">
    <source>
        <dbReference type="SAM" id="Phobius"/>
    </source>
</evidence>
<keyword evidence="3" id="KW-0804">Transcription</keyword>
<evidence type="ECO:0000256" key="2">
    <source>
        <dbReference type="ARBA" id="ARBA00023125"/>
    </source>
</evidence>
<dbReference type="EMBL" id="JAUIZM010000007">
    <property type="protein sequence ID" value="KAK1374945.1"/>
    <property type="molecule type" value="Genomic_DNA"/>
</dbReference>
<dbReference type="Gene3D" id="3.30.1330.80">
    <property type="entry name" value="Hypothetical protein, similar to alpha- acetolactate decarboxylase, domain 2"/>
    <property type="match status" value="1"/>
</dbReference>
<dbReference type="AlphaFoldDB" id="A0AAD8HX78"/>
<dbReference type="InterPro" id="IPR005175">
    <property type="entry name" value="PPC_dom"/>
</dbReference>
<keyword evidence="1" id="KW-0805">Transcription regulation</keyword>
<dbReference type="PANTHER" id="PTHR31100">
    <property type="entry name" value="AT-HOOK MOTIF NUCLEAR-LOCALIZED PROTEIN 15"/>
    <property type="match status" value="1"/>
</dbReference>
<dbReference type="SUPFAM" id="SSF117856">
    <property type="entry name" value="AF0104/ALDC/Ptd012-like"/>
    <property type="match status" value="1"/>
</dbReference>
<keyword evidence="8" id="KW-1185">Reference proteome</keyword>
<reference evidence="7" key="2">
    <citation type="submission" date="2023-05" db="EMBL/GenBank/DDBJ databases">
        <authorList>
            <person name="Schelkunov M.I."/>
        </authorList>
    </citation>
    <scope>NUCLEOTIDE SEQUENCE</scope>
    <source>
        <strain evidence="7">Hsosn_3</strain>
        <tissue evidence="7">Leaf</tissue>
    </source>
</reference>
<feature type="region of interest" description="Disordered" evidence="4">
    <location>
        <begin position="72"/>
        <end position="101"/>
    </location>
</feature>
<feature type="domain" description="PPC" evidence="6">
    <location>
        <begin position="104"/>
        <end position="246"/>
    </location>
</feature>
<organism evidence="7 8">
    <name type="scientific">Heracleum sosnowskyi</name>
    <dbReference type="NCBI Taxonomy" id="360622"/>
    <lineage>
        <taxon>Eukaryota</taxon>
        <taxon>Viridiplantae</taxon>
        <taxon>Streptophyta</taxon>
        <taxon>Embryophyta</taxon>
        <taxon>Tracheophyta</taxon>
        <taxon>Spermatophyta</taxon>
        <taxon>Magnoliopsida</taxon>
        <taxon>eudicotyledons</taxon>
        <taxon>Gunneridae</taxon>
        <taxon>Pentapetalae</taxon>
        <taxon>asterids</taxon>
        <taxon>campanulids</taxon>
        <taxon>Apiales</taxon>
        <taxon>Apiaceae</taxon>
        <taxon>Apioideae</taxon>
        <taxon>apioid superclade</taxon>
        <taxon>Tordylieae</taxon>
        <taxon>Tordyliinae</taxon>
        <taxon>Heracleum</taxon>
    </lineage>
</organism>
<dbReference type="PROSITE" id="PS51742">
    <property type="entry name" value="PPC"/>
    <property type="match status" value="1"/>
</dbReference>
<dbReference type="GO" id="GO:0003680">
    <property type="term" value="F:minor groove of adenine-thymine-rich DNA binding"/>
    <property type="evidence" value="ECO:0007669"/>
    <property type="project" value="InterPro"/>
</dbReference>
<reference evidence="7" key="1">
    <citation type="submission" date="2023-02" db="EMBL/GenBank/DDBJ databases">
        <title>Genome of toxic invasive species Heracleum sosnowskyi carries increased number of genes despite the absence of recent whole-genome duplications.</title>
        <authorList>
            <person name="Schelkunov M."/>
            <person name="Shtratnikova V."/>
            <person name="Makarenko M."/>
            <person name="Klepikova A."/>
            <person name="Omelchenko D."/>
            <person name="Novikova G."/>
            <person name="Obukhova E."/>
            <person name="Bogdanov V."/>
            <person name="Penin A."/>
            <person name="Logacheva M."/>
        </authorList>
    </citation>
    <scope>NUCLEOTIDE SEQUENCE</scope>
    <source>
        <strain evidence="7">Hsosn_3</strain>
        <tissue evidence="7">Leaf</tissue>
    </source>
</reference>
<evidence type="ECO:0000313" key="8">
    <source>
        <dbReference type="Proteomes" id="UP001237642"/>
    </source>
</evidence>
<evidence type="ECO:0000256" key="3">
    <source>
        <dbReference type="ARBA" id="ARBA00023163"/>
    </source>
</evidence>
<name>A0AAD8HX78_9APIA</name>
<keyword evidence="5" id="KW-0812">Transmembrane</keyword>
<accession>A0AAD8HX78</accession>
<evidence type="ECO:0000256" key="4">
    <source>
        <dbReference type="SAM" id="MobiDB-lite"/>
    </source>
</evidence>
<comment type="caution">
    <text evidence="7">The sequence shown here is derived from an EMBL/GenBank/DDBJ whole genome shotgun (WGS) entry which is preliminary data.</text>
</comment>
<dbReference type="Proteomes" id="UP001237642">
    <property type="component" value="Unassembled WGS sequence"/>
</dbReference>
<dbReference type="InterPro" id="IPR014476">
    <property type="entry name" value="AHL15-29"/>
</dbReference>
<dbReference type="CDD" id="cd11378">
    <property type="entry name" value="DUF296"/>
    <property type="match status" value="1"/>
</dbReference>
<evidence type="ECO:0000259" key="6">
    <source>
        <dbReference type="PROSITE" id="PS51742"/>
    </source>
</evidence>
<dbReference type="GO" id="GO:0003700">
    <property type="term" value="F:DNA-binding transcription factor activity"/>
    <property type="evidence" value="ECO:0007669"/>
    <property type="project" value="TreeGrafter"/>
</dbReference>
<gene>
    <name evidence="7" type="ORF">POM88_031138</name>
</gene>
<protein>
    <submittedName>
        <fullName evidence="7">AT-hook motif nuclear-localized protein</fullName>
    </submittedName>
</protein>
<feature type="compositionally biased region" description="Polar residues" evidence="4">
    <location>
        <begin position="260"/>
        <end position="269"/>
    </location>
</feature>
<sequence length="298" mass="32522">MAVSKLGASSRFNLILFLYGSIVFYSFLCLVLFVYFGCFGLAGFSLEIGTYHFNLDQYFHRFSYFALKTQQNQNHHSDPDDDESRDLVPENKPKPPIIINRDSPNSLRSLLLEVSDGCDIFECITKYALKRQRGIYISSGSGTVSNVSLRQPSAQVAGQVVSLHGTFEILSLSGSFLPQPAPSSALVPSLTIFLAGGQGQVVGGVVVSELMAVGPVTLIASWFTNVPYERLPLEEEEETLNEVRVGNVRSGGSESDRTNDPSADQSSELPLSPLNMPPNHVQLPVDAWLGDSGGRPQF</sequence>
<evidence type="ECO:0000313" key="7">
    <source>
        <dbReference type="EMBL" id="KAK1374945.1"/>
    </source>
</evidence>
<dbReference type="Pfam" id="PF03479">
    <property type="entry name" value="PCC"/>
    <property type="match status" value="1"/>
</dbReference>
<feature type="transmembrane region" description="Helical" evidence="5">
    <location>
        <begin position="12"/>
        <end position="36"/>
    </location>
</feature>
<keyword evidence="2" id="KW-0238">DNA-binding</keyword>
<proteinExistence type="predicted"/>
<evidence type="ECO:0000256" key="1">
    <source>
        <dbReference type="ARBA" id="ARBA00023015"/>
    </source>
</evidence>
<dbReference type="GO" id="GO:0005634">
    <property type="term" value="C:nucleus"/>
    <property type="evidence" value="ECO:0007669"/>
    <property type="project" value="TreeGrafter"/>
</dbReference>
<keyword evidence="5" id="KW-1133">Transmembrane helix</keyword>